<keyword evidence="3 6" id="KW-0863">Zinc-finger</keyword>
<evidence type="ECO:0000313" key="10">
    <source>
        <dbReference type="Proteomes" id="UP000005203"/>
    </source>
</evidence>
<dbReference type="Pfam" id="PF09732">
    <property type="entry name" value="CactinC_cactus"/>
    <property type="match status" value="1"/>
</dbReference>
<comment type="similarity">
    <text evidence="1">Belongs to the CACTIN family.</text>
</comment>
<dbReference type="Gene3D" id="3.30.160.60">
    <property type="entry name" value="Classic Zinc Finger"/>
    <property type="match status" value="4"/>
</dbReference>
<dbReference type="Proteomes" id="UP000005203">
    <property type="component" value="Linkage group LG5"/>
</dbReference>
<evidence type="ECO:0000256" key="3">
    <source>
        <dbReference type="ARBA" id="ARBA00022771"/>
    </source>
</evidence>
<feature type="compositionally biased region" description="Polar residues" evidence="7">
    <location>
        <begin position="868"/>
        <end position="889"/>
    </location>
</feature>
<feature type="region of interest" description="Disordered" evidence="7">
    <location>
        <begin position="450"/>
        <end position="493"/>
    </location>
</feature>
<feature type="compositionally biased region" description="Basic residues" evidence="7">
    <location>
        <begin position="39"/>
        <end position="60"/>
    </location>
</feature>
<accession>A0A8B8GZG0</accession>
<feature type="compositionally biased region" description="Basic and acidic residues" evidence="7">
    <location>
        <begin position="106"/>
        <end position="139"/>
    </location>
</feature>
<evidence type="ECO:0000313" key="9">
    <source>
        <dbReference type="EnsemblMetazoa" id="XP_026296663"/>
    </source>
</evidence>
<keyword evidence="4" id="KW-0862">Zinc</keyword>
<feature type="compositionally biased region" description="Basic residues" evidence="7">
    <location>
        <begin position="140"/>
        <end position="154"/>
    </location>
</feature>
<dbReference type="InterPro" id="IPR018816">
    <property type="entry name" value="Cactin_central"/>
</dbReference>
<proteinExistence type="inferred from homology"/>
<feature type="domain" description="C2HC/C3H-type" evidence="8">
    <location>
        <begin position="1126"/>
        <end position="1155"/>
    </location>
</feature>
<evidence type="ECO:0000256" key="4">
    <source>
        <dbReference type="ARBA" id="ARBA00022833"/>
    </source>
</evidence>
<dbReference type="PROSITE" id="PS52027">
    <property type="entry name" value="ZF_C2HC_C3H"/>
    <property type="match status" value="4"/>
</dbReference>
<dbReference type="InterPro" id="IPR019134">
    <property type="entry name" value="Cactin_C"/>
</dbReference>
<keyword evidence="2" id="KW-0479">Metal-binding</keyword>
<evidence type="ECO:0000256" key="7">
    <source>
        <dbReference type="SAM" id="MobiDB-lite"/>
    </source>
</evidence>
<sequence>MEKYSHRKDCEKLKKEDKNRSKYKDKISHSANESDYDRHFKKSKSRHKSKNSKYKKSKHRNSSESCEFHKKSSKNKKKRSSSSSSSSSSSEFSSSSSSNSSSDSTKLLEKLQKQRQKQIEDRKHQKELMKATETPEEKRLRRLKKKEAKERKRKERMGWDNDYLHYTNTDNPFGDGNLLSTFVWSKKLEKEGLLGVSREELEIRNRHKQEENKRELEKVKKRRQERELERQQREEEMTMLQRGKEAAQLEQWARQEDQFHLEQARLRSRIRIQDGRAKPIDLLAKYISAEEEVDAVEMHEPYTYLRGLHVKDLEDLIEDIKVYKELERGKNLDYWNDITVIVEDELHKLRKLERSEYEVAVGRREGIHESVAKDVTAIFKGKTATQLEALQLQIEVKITGKPEGVDIGYWESLLSQLKAHMARARLRDRHQENLRKKLEVLIAEQGVARTENETENLQTISEQSEKQEEPTTTTTIEKSEESQSDDDQEANNAAEDLLSESFCEYESGGYSPKYIPYSQLEPGTLVTLEEDDNQRLEYARNQVLSTGRKIQNVMTAEEQAMHREARKNMNSDEAQFSVESSLEAQIYLWSDKYRPRKPRYFNRVHTGFEWNKYNQTHYDMDNPPPKIVQGYKFNIFYPDLIDKNTTPEYFLIKRGVSLYDEPERPKTANLEKPSILDPDLVDKLDMSLLSKESLIDSITQHRLLKTSGETSSFPSSSKYRQNVIGTERQREQYSLVLNGEATWCNPFSIRHKRRSFEHLLDSKLGHIDMSRMQKQSCIGGQNMSFTKKNNTKLDDNNNKLKINNLIVSIRNATINQKVVSLSTLKKKNSRPIQYDLEVFTASSTKSAPEPCKSCGKSNQPERFHSHPKSTQSKTKDNFANSKSKTTVPKTIQKPVALNFRSDKNKNKVEETIIENLKSNYCQERSNTSYRPSSAPIKKGPRSVTCYICGREFGTASFPIHEPRCMQKWERENNSLPVNQRRPIPQRPDITINHSDWNVAAWEESQAQLISCKCGRTFLPERLLVHQKSCKIFIKNSETEKTGSLFREKSASITRVGPPMITCQSCGKSFGTKSIKIHEPQCIKRMQTETDKQFHSRKKEPIRQQKSEMMIVHENLSRPTGENEQKKMVTCYICGKDFGSSSIAIHEPQCLKKWYTENKKLSPNQKRKELENPEIIYTRDSEIGNMTIDIAAMVEASWKSHLSQLLPCKRCGRTFNPDRVSVHERSCKGSR</sequence>
<evidence type="ECO:0000256" key="2">
    <source>
        <dbReference type="ARBA" id="ARBA00022723"/>
    </source>
</evidence>
<evidence type="ECO:0000256" key="5">
    <source>
        <dbReference type="ARBA" id="ARBA00034534"/>
    </source>
</evidence>
<dbReference type="Pfam" id="PF13913">
    <property type="entry name" value="zf-C2HC_2"/>
    <property type="match status" value="5"/>
</dbReference>
<feature type="domain" description="C2HC/C3H-type" evidence="8">
    <location>
        <begin position="941"/>
        <end position="970"/>
    </location>
</feature>
<dbReference type="KEGG" id="ame:100579049"/>
<dbReference type="PANTHER" id="PTHR21737:SF4">
    <property type="entry name" value="SPLICING FACTOR CACTIN"/>
    <property type="match status" value="1"/>
</dbReference>
<feature type="region of interest" description="Disordered" evidence="7">
    <location>
        <begin position="208"/>
        <end position="233"/>
    </location>
</feature>
<name>A0A7M7L947_APIME</name>
<keyword evidence="10" id="KW-1185">Reference proteome</keyword>
<dbReference type="GeneID" id="100579049"/>
<feature type="domain" description="C2HC/C3H-type" evidence="8">
    <location>
        <begin position="1203"/>
        <end position="1230"/>
    </location>
</feature>
<reference evidence="9" key="1">
    <citation type="submission" date="2021-01" db="UniProtKB">
        <authorList>
            <consortium name="EnsemblMetazoa"/>
        </authorList>
    </citation>
    <scope>IDENTIFICATION</scope>
    <source>
        <strain evidence="9">DH4</strain>
    </source>
</reference>
<organism evidence="9">
    <name type="scientific">Apis mellifera</name>
    <name type="common">Honeybee</name>
    <dbReference type="NCBI Taxonomy" id="7460"/>
    <lineage>
        <taxon>Eukaryota</taxon>
        <taxon>Metazoa</taxon>
        <taxon>Ecdysozoa</taxon>
        <taxon>Arthropoda</taxon>
        <taxon>Hexapoda</taxon>
        <taxon>Insecta</taxon>
        <taxon>Pterygota</taxon>
        <taxon>Neoptera</taxon>
        <taxon>Endopterygota</taxon>
        <taxon>Hymenoptera</taxon>
        <taxon>Apocrita</taxon>
        <taxon>Aculeata</taxon>
        <taxon>Apoidea</taxon>
        <taxon>Anthophila</taxon>
        <taxon>Apidae</taxon>
        <taxon>Apis</taxon>
    </lineage>
</organism>
<reference evidence="11" key="2">
    <citation type="submission" date="2025-04" db="UniProtKB">
        <authorList>
            <consortium name="RefSeq"/>
        </authorList>
    </citation>
    <scope>IDENTIFICATION</scope>
    <source>
        <strain evidence="11">DH4</strain>
        <tissue evidence="11">Whole body</tissue>
    </source>
</reference>
<dbReference type="EnsemblMetazoa" id="XM_026440878">
    <property type="protein sequence ID" value="XP_026296663"/>
    <property type="gene ID" value="LOC100579049"/>
</dbReference>
<dbReference type="AlphaFoldDB" id="A0A7M7L947"/>
<evidence type="ECO:0000256" key="6">
    <source>
        <dbReference type="PROSITE-ProRule" id="PRU01371"/>
    </source>
</evidence>
<evidence type="ECO:0000259" key="8">
    <source>
        <dbReference type="PROSITE" id="PS52027"/>
    </source>
</evidence>
<feature type="compositionally biased region" description="Basic residues" evidence="7">
    <location>
        <begin position="71"/>
        <end position="80"/>
    </location>
</feature>
<feature type="region of interest" description="Disordered" evidence="7">
    <location>
        <begin position="1"/>
        <end position="154"/>
    </location>
</feature>
<dbReference type="InterPro" id="IPR049899">
    <property type="entry name" value="Znf_C2HC_C3H"/>
</dbReference>
<feature type="region of interest" description="Disordered" evidence="7">
    <location>
        <begin position="845"/>
        <end position="893"/>
    </location>
</feature>
<protein>
    <recommendedName>
        <fullName evidence="5">Splicing factor Cactin</fullName>
    </recommendedName>
</protein>
<feature type="compositionally biased region" description="Basic and acidic residues" evidence="7">
    <location>
        <begin position="1"/>
        <end position="28"/>
    </location>
</feature>
<feature type="compositionally biased region" description="Low complexity" evidence="7">
    <location>
        <begin position="81"/>
        <end position="104"/>
    </location>
</feature>
<dbReference type="SMART" id="SM01050">
    <property type="entry name" value="CactinC_cactus"/>
    <property type="match status" value="1"/>
</dbReference>
<accession>A0A7M7L947</accession>
<dbReference type="RefSeq" id="XP_026296663.1">
    <property type="nucleotide sequence ID" value="XM_026440878.1"/>
</dbReference>
<dbReference type="OrthoDB" id="265955at2759"/>
<feature type="domain" description="C2HC/C3H-type" evidence="8">
    <location>
        <begin position="1058"/>
        <end position="1087"/>
    </location>
</feature>
<dbReference type="CTD" id="58509"/>
<gene>
    <name evidence="11" type="primary">LOC100579049</name>
</gene>
<dbReference type="GO" id="GO:0045292">
    <property type="term" value="P:mRNA cis splicing, via spliceosome"/>
    <property type="evidence" value="ECO:0007669"/>
    <property type="project" value="TreeGrafter"/>
</dbReference>
<dbReference type="GO" id="GO:0005681">
    <property type="term" value="C:spliceosomal complex"/>
    <property type="evidence" value="ECO:0007669"/>
    <property type="project" value="TreeGrafter"/>
</dbReference>
<evidence type="ECO:0000256" key="1">
    <source>
        <dbReference type="ARBA" id="ARBA00006895"/>
    </source>
</evidence>
<dbReference type="Pfam" id="PF10312">
    <property type="entry name" value="Cactin_mid"/>
    <property type="match status" value="1"/>
</dbReference>
<evidence type="ECO:0000313" key="11">
    <source>
        <dbReference type="RefSeq" id="XP_026296663.1"/>
    </source>
</evidence>
<dbReference type="GO" id="GO:0008270">
    <property type="term" value="F:zinc ion binding"/>
    <property type="evidence" value="ECO:0007669"/>
    <property type="project" value="UniProtKB-KW"/>
</dbReference>
<dbReference type="GO" id="GO:0005737">
    <property type="term" value="C:cytoplasm"/>
    <property type="evidence" value="ECO:0007669"/>
    <property type="project" value="TreeGrafter"/>
</dbReference>
<dbReference type="PANTHER" id="PTHR21737">
    <property type="entry name" value="POLYGLUTAMINE BINDING PROTEIN 1/MARVEL MEMBRANE-ASSOCIATING DOMAIN CONTAINING 3"/>
    <property type="match status" value="1"/>
</dbReference>